<dbReference type="EMBL" id="SZZP01000036">
    <property type="protein sequence ID" value="TKV73450.1"/>
    <property type="molecule type" value="Genomic_DNA"/>
</dbReference>
<dbReference type="EMBL" id="JBGBZA010000002">
    <property type="protein sequence ID" value="MEY9316570.1"/>
    <property type="molecule type" value="Genomic_DNA"/>
</dbReference>
<keyword evidence="3 4" id="KW-0012">Acyltransferase</keyword>
<keyword evidence="9" id="KW-1185">Reference proteome</keyword>
<dbReference type="Gene3D" id="3.30.70.3550">
    <property type="entry name" value="Leucyl/phenylalanyl-tRNA-protein transferase, N-terminal domain"/>
    <property type="match status" value="1"/>
</dbReference>
<comment type="catalytic activity">
    <reaction evidence="4">
        <text>L-phenylalanyl-tRNA(Phe) + an N-terminal L-alpha-aminoacyl-[protein] = an N-terminal L-phenylalanyl-L-alpha-aminoacyl-[protein] + tRNA(Phe)</text>
        <dbReference type="Rhea" id="RHEA:43632"/>
        <dbReference type="Rhea" id="RHEA-COMP:9668"/>
        <dbReference type="Rhea" id="RHEA-COMP:9699"/>
        <dbReference type="Rhea" id="RHEA-COMP:10636"/>
        <dbReference type="Rhea" id="RHEA-COMP:10637"/>
        <dbReference type="ChEBI" id="CHEBI:78442"/>
        <dbReference type="ChEBI" id="CHEBI:78531"/>
        <dbReference type="ChEBI" id="CHEBI:78597"/>
        <dbReference type="ChEBI" id="CHEBI:83561"/>
        <dbReference type="EC" id="2.3.2.6"/>
    </reaction>
</comment>
<sequence>MTSRDSASSEITPEVLLRAYACGIFPMAESADDPTLFWVEPELRGVIPFDGFRVASRLARTVRSDAFTVTVDTAFKAVIAGCAAPQPGRDDTWINKRIRDLYVGLYASGHCHSVEVWQDDNLVGGLYGVSLGRAFFGESMFHTTRDASKVALVHLVARLIAGGFELLDTQYVTEHLRTFGAIEISRRRYRTLLDKAITGAPADFRKLDATQPVKGADALAIIAERN</sequence>
<dbReference type="InterPro" id="IPR042221">
    <property type="entry name" value="Leu/Phe-tRNA_Trfase_N"/>
</dbReference>
<dbReference type="InterPro" id="IPR042203">
    <property type="entry name" value="Leu/Phe-tRNA_Trfase_C"/>
</dbReference>
<dbReference type="Proteomes" id="UP000305095">
    <property type="component" value="Unassembled WGS sequence"/>
</dbReference>
<keyword evidence="2 4" id="KW-0808">Transferase</keyword>
<dbReference type="RefSeq" id="WP_016846432.1">
    <property type="nucleotide sequence ID" value="NZ_CP126026.1"/>
</dbReference>
<comment type="function">
    <text evidence="4">Functions in the N-end rule pathway of protein degradation where it conjugates Leu, Phe and, less efficiently, Met from aminoacyl-tRNAs to the N-termini of proteins containing an N-terminal arginine or lysine.</text>
</comment>
<dbReference type="AlphaFoldDB" id="A0A1E3EP54"/>
<reference evidence="6 9" key="3">
    <citation type="submission" date="2024-07" db="EMBL/GenBank/DDBJ databases">
        <title>Genomic Encyclopedia of Type Strains, Phase V (KMG-V): Genome sequencing to study the core and pangenomes of soil and plant-associated prokaryotes.</title>
        <authorList>
            <person name="Whitman W."/>
        </authorList>
    </citation>
    <scope>NUCLEOTIDE SEQUENCE [LARGE SCALE GENOMIC DNA]</scope>
    <source>
        <strain evidence="6 9">USDA 415</strain>
    </source>
</reference>
<comment type="caution">
    <text evidence="7">The sequence shown here is derived from an EMBL/GenBank/DDBJ whole genome shotgun (WGS) entry which is preliminary data.</text>
</comment>
<dbReference type="NCBIfam" id="TIGR00667">
    <property type="entry name" value="aat"/>
    <property type="match status" value="1"/>
</dbReference>
<evidence type="ECO:0000313" key="7">
    <source>
        <dbReference type="EMBL" id="TKV73450.1"/>
    </source>
</evidence>
<accession>A0A1E3EP54</accession>
<organism evidence="7 8">
    <name type="scientific">Bradyrhizobium elkanii</name>
    <dbReference type="NCBI Taxonomy" id="29448"/>
    <lineage>
        <taxon>Bacteria</taxon>
        <taxon>Pseudomonadati</taxon>
        <taxon>Pseudomonadota</taxon>
        <taxon>Alphaproteobacteria</taxon>
        <taxon>Hyphomicrobiales</taxon>
        <taxon>Nitrobacteraceae</taxon>
        <taxon>Bradyrhizobium</taxon>
    </lineage>
</organism>
<dbReference type="GO" id="GO:0008914">
    <property type="term" value="F:leucyl-tRNA--protein transferase activity"/>
    <property type="evidence" value="ECO:0007669"/>
    <property type="project" value="UniProtKB-UniRule"/>
</dbReference>
<evidence type="ECO:0000256" key="1">
    <source>
        <dbReference type="ARBA" id="ARBA00022490"/>
    </source>
</evidence>
<dbReference type="SUPFAM" id="SSF55729">
    <property type="entry name" value="Acyl-CoA N-acyltransferases (Nat)"/>
    <property type="match status" value="1"/>
</dbReference>
<evidence type="ECO:0000256" key="3">
    <source>
        <dbReference type="ARBA" id="ARBA00023315"/>
    </source>
</evidence>
<dbReference type="HAMAP" id="MF_00688">
    <property type="entry name" value="Leu_Phe_trans"/>
    <property type="match status" value="1"/>
</dbReference>
<evidence type="ECO:0000313" key="6">
    <source>
        <dbReference type="EMBL" id="MEY9316570.1"/>
    </source>
</evidence>
<protein>
    <recommendedName>
        <fullName evidence="4">Leucyl/phenylalanyl-tRNA--protein transferase</fullName>
        <ecNumber evidence="4">2.3.2.6</ecNumber>
    </recommendedName>
    <alternativeName>
        <fullName evidence="4">L/F-transferase</fullName>
    </alternativeName>
    <alternativeName>
        <fullName evidence="4">Leucyltransferase</fullName>
    </alternativeName>
    <alternativeName>
        <fullName evidence="4">Phenyalanyltransferase</fullName>
    </alternativeName>
</protein>
<dbReference type="Proteomes" id="UP001565471">
    <property type="component" value="Unassembled WGS sequence"/>
</dbReference>
<proteinExistence type="inferred from homology"/>
<dbReference type="Gene3D" id="3.40.630.70">
    <property type="entry name" value="Leucyl/phenylalanyl-tRNA-protein transferase, C-terminal domain"/>
    <property type="match status" value="1"/>
</dbReference>
<dbReference type="FunFam" id="3.40.630.70:FF:000001">
    <property type="entry name" value="Leucyl/phenylalanyl-tRNA--protein transferase"/>
    <property type="match status" value="1"/>
</dbReference>
<dbReference type="GO" id="GO:0005737">
    <property type="term" value="C:cytoplasm"/>
    <property type="evidence" value="ECO:0007669"/>
    <property type="project" value="UniProtKB-SubCell"/>
</dbReference>
<dbReference type="STRING" id="29448.QU41_15945"/>
<dbReference type="Proteomes" id="UP000673383">
    <property type="component" value="Unassembled WGS sequence"/>
</dbReference>
<comment type="catalytic activity">
    <reaction evidence="4">
        <text>N-terminal L-lysyl-[protein] + L-leucyl-tRNA(Leu) = N-terminal L-leucyl-L-lysyl-[protein] + tRNA(Leu) + H(+)</text>
        <dbReference type="Rhea" id="RHEA:12340"/>
        <dbReference type="Rhea" id="RHEA-COMP:9613"/>
        <dbReference type="Rhea" id="RHEA-COMP:9622"/>
        <dbReference type="Rhea" id="RHEA-COMP:12670"/>
        <dbReference type="Rhea" id="RHEA-COMP:12671"/>
        <dbReference type="ChEBI" id="CHEBI:15378"/>
        <dbReference type="ChEBI" id="CHEBI:65249"/>
        <dbReference type="ChEBI" id="CHEBI:78442"/>
        <dbReference type="ChEBI" id="CHEBI:78494"/>
        <dbReference type="ChEBI" id="CHEBI:133043"/>
        <dbReference type="EC" id="2.3.2.6"/>
    </reaction>
</comment>
<evidence type="ECO:0000256" key="2">
    <source>
        <dbReference type="ARBA" id="ARBA00022679"/>
    </source>
</evidence>
<dbReference type="PANTHER" id="PTHR30098">
    <property type="entry name" value="LEUCYL/PHENYLALANYL-TRNA--PROTEIN TRANSFERASE"/>
    <property type="match status" value="1"/>
</dbReference>
<reference evidence="7 8" key="1">
    <citation type="submission" date="2019-05" db="EMBL/GenBank/DDBJ databases">
        <title>Draft Genome of Bradyrhizobium elkanii strain SEMIA 938, Used in Commercial Inoculants for Lupinus spp. in Brazil.</title>
        <authorList>
            <person name="Hungria M."/>
            <person name="Delamuta J.R.M."/>
            <person name="Ribeiro R.A."/>
            <person name="Nogueira M.A."/>
        </authorList>
    </citation>
    <scope>NUCLEOTIDE SEQUENCE [LARGE SCALE GENOMIC DNA]</scope>
    <source>
        <strain evidence="7 8">Semia 938</strain>
    </source>
</reference>
<dbReference type="OrthoDB" id="9790282at2"/>
<dbReference type="EMBL" id="JAFICZ010000001">
    <property type="protein sequence ID" value="MBP1297924.1"/>
    <property type="molecule type" value="Genomic_DNA"/>
</dbReference>
<dbReference type="InterPro" id="IPR016181">
    <property type="entry name" value="Acyl_CoA_acyltransferase"/>
</dbReference>
<evidence type="ECO:0000313" key="8">
    <source>
        <dbReference type="Proteomes" id="UP000305095"/>
    </source>
</evidence>
<dbReference type="InterPro" id="IPR004616">
    <property type="entry name" value="Leu/Phe-tRNA_Trfase"/>
</dbReference>
<dbReference type="eggNOG" id="COG2360">
    <property type="taxonomic scope" value="Bacteria"/>
</dbReference>
<dbReference type="Pfam" id="PF03588">
    <property type="entry name" value="Leu_Phe_trans"/>
    <property type="match status" value="1"/>
</dbReference>
<comment type="catalytic activity">
    <reaction evidence="4">
        <text>N-terminal L-arginyl-[protein] + L-leucyl-tRNA(Leu) = N-terminal L-leucyl-L-arginyl-[protein] + tRNA(Leu) + H(+)</text>
        <dbReference type="Rhea" id="RHEA:50416"/>
        <dbReference type="Rhea" id="RHEA-COMP:9613"/>
        <dbReference type="Rhea" id="RHEA-COMP:9622"/>
        <dbReference type="Rhea" id="RHEA-COMP:12672"/>
        <dbReference type="Rhea" id="RHEA-COMP:12673"/>
        <dbReference type="ChEBI" id="CHEBI:15378"/>
        <dbReference type="ChEBI" id="CHEBI:64719"/>
        <dbReference type="ChEBI" id="CHEBI:78442"/>
        <dbReference type="ChEBI" id="CHEBI:78494"/>
        <dbReference type="ChEBI" id="CHEBI:133044"/>
        <dbReference type="EC" id="2.3.2.6"/>
    </reaction>
</comment>
<evidence type="ECO:0000313" key="9">
    <source>
        <dbReference type="Proteomes" id="UP001565471"/>
    </source>
</evidence>
<comment type="subcellular location">
    <subcellularLocation>
        <location evidence="4">Cytoplasm</location>
    </subcellularLocation>
</comment>
<dbReference type="EC" id="2.3.2.6" evidence="4"/>
<gene>
    <name evidence="4" type="primary">aat</name>
    <name evidence="6" type="ORF">ABIF29_003369</name>
    <name evidence="7" type="ORF">FDV58_37200</name>
    <name evidence="5" type="ORF">JOH49_007677</name>
</gene>
<evidence type="ECO:0000313" key="5">
    <source>
        <dbReference type="EMBL" id="MBP1297924.1"/>
    </source>
</evidence>
<name>A0A1E3EP54_BRAEL</name>
<evidence type="ECO:0000256" key="4">
    <source>
        <dbReference type="HAMAP-Rule" id="MF_00688"/>
    </source>
</evidence>
<reference evidence="5" key="2">
    <citation type="submission" date="2021-02" db="EMBL/GenBank/DDBJ databases">
        <title>Genomic Encyclopedia of Type Strains, Phase IV (KMG-V): Genome sequencing to study the core and pangenomes of soil and plant-associated prokaryotes.</title>
        <authorList>
            <person name="Whitman W."/>
        </authorList>
    </citation>
    <scope>NUCLEOTIDE SEQUENCE</scope>
    <source>
        <strain evidence="5">USDA 406</strain>
    </source>
</reference>
<dbReference type="GO" id="GO:0030163">
    <property type="term" value="P:protein catabolic process"/>
    <property type="evidence" value="ECO:0007669"/>
    <property type="project" value="UniProtKB-UniRule"/>
</dbReference>
<dbReference type="PANTHER" id="PTHR30098:SF2">
    <property type="entry name" value="LEUCYL_PHENYLALANYL-TRNA--PROTEIN TRANSFERASE"/>
    <property type="match status" value="1"/>
</dbReference>
<keyword evidence="1 4" id="KW-0963">Cytoplasm</keyword>
<comment type="similarity">
    <text evidence="4">Belongs to the L/F-transferase family.</text>
</comment>